<feature type="region of interest" description="Disordered" evidence="5">
    <location>
        <begin position="864"/>
        <end position="929"/>
    </location>
</feature>
<evidence type="ECO:0000313" key="8">
    <source>
        <dbReference type="Proteomes" id="UP001378592"/>
    </source>
</evidence>
<feature type="compositionally biased region" description="Basic and acidic residues" evidence="5">
    <location>
        <begin position="605"/>
        <end position="619"/>
    </location>
</feature>
<name>A0AAN9VC25_9ORTH</name>
<evidence type="ECO:0000256" key="4">
    <source>
        <dbReference type="ARBA" id="ARBA00022833"/>
    </source>
</evidence>
<feature type="compositionally biased region" description="Polar residues" evidence="5">
    <location>
        <begin position="361"/>
        <end position="390"/>
    </location>
</feature>
<feature type="compositionally biased region" description="Low complexity" evidence="5">
    <location>
        <begin position="328"/>
        <end position="340"/>
    </location>
</feature>
<comment type="caution">
    <text evidence="7">The sequence shown here is derived from an EMBL/GenBank/DDBJ whole genome shotgun (WGS) entry which is preliminary data.</text>
</comment>
<dbReference type="AlphaFoldDB" id="A0AAN9VC25"/>
<feature type="compositionally biased region" description="Polar residues" evidence="5">
    <location>
        <begin position="257"/>
        <end position="284"/>
    </location>
</feature>
<evidence type="ECO:0000313" key="7">
    <source>
        <dbReference type="EMBL" id="KAK7792269.1"/>
    </source>
</evidence>
<keyword evidence="4" id="KW-0862">Zinc</keyword>
<gene>
    <name evidence="7" type="ORF">R5R35_013302</name>
</gene>
<evidence type="ECO:0000256" key="1">
    <source>
        <dbReference type="ARBA" id="ARBA00022553"/>
    </source>
</evidence>
<accession>A0AAN9VC25</accession>
<keyword evidence="3" id="KW-0863">Zinc-finger</keyword>
<feature type="compositionally biased region" description="Polar residues" evidence="5">
    <location>
        <begin position="413"/>
        <end position="441"/>
    </location>
</feature>
<evidence type="ECO:0000256" key="5">
    <source>
        <dbReference type="SAM" id="MobiDB-lite"/>
    </source>
</evidence>
<feature type="compositionally biased region" description="Low complexity" evidence="5">
    <location>
        <begin position="754"/>
        <end position="764"/>
    </location>
</feature>
<dbReference type="GO" id="GO:0006357">
    <property type="term" value="P:regulation of transcription by RNA polymerase II"/>
    <property type="evidence" value="ECO:0007669"/>
    <property type="project" value="TreeGrafter"/>
</dbReference>
<feature type="compositionally biased region" description="Low complexity" evidence="5">
    <location>
        <begin position="119"/>
        <end position="137"/>
    </location>
</feature>
<reference evidence="7 8" key="1">
    <citation type="submission" date="2024-03" db="EMBL/GenBank/DDBJ databases">
        <title>The genome assembly and annotation of the cricket Gryllus longicercus Weissman &amp; Gray.</title>
        <authorList>
            <person name="Szrajer S."/>
            <person name="Gray D."/>
            <person name="Ylla G."/>
        </authorList>
    </citation>
    <scope>NUCLEOTIDE SEQUENCE [LARGE SCALE GENOMIC DNA]</scope>
    <source>
        <strain evidence="7">DAG 2021-001</strain>
        <tissue evidence="7">Whole body minus gut</tissue>
    </source>
</reference>
<feature type="region of interest" description="Disordered" evidence="5">
    <location>
        <begin position="726"/>
        <end position="843"/>
    </location>
</feature>
<dbReference type="InterPro" id="IPR052440">
    <property type="entry name" value="Trans_Reg/Chrom_Remod"/>
</dbReference>
<feature type="region of interest" description="Disordered" evidence="5">
    <location>
        <begin position="516"/>
        <end position="638"/>
    </location>
</feature>
<feature type="compositionally biased region" description="Polar residues" evidence="5">
    <location>
        <begin position="318"/>
        <end position="327"/>
    </location>
</feature>
<dbReference type="Gene3D" id="3.30.40.10">
    <property type="entry name" value="Zinc/RING finger domain, C3HC4 (zinc finger)"/>
    <property type="match status" value="1"/>
</dbReference>
<feature type="compositionally biased region" description="Basic and acidic residues" evidence="5">
    <location>
        <begin position="579"/>
        <end position="592"/>
    </location>
</feature>
<feature type="domain" description="PHD-type" evidence="6">
    <location>
        <begin position="1059"/>
        <end position="1162"/>
    </location>
</feature>
<keyword evidence="2" id="KW-0479">Metal-binding</keyword>
<evidence type="ECO:0000259" key="6">
    <source>
        <dbReference type="PROSITE" id="PS51805"/>
    </source>
</evidence>
<feature type="compositionally biased region" description="Gly residues" evidence="5">
    <location>
        <begin position="37"/>
        <end position="50"/>
    </location>
</feature>
<keyword evidence="1" id="KW-0597">Phosphoprotein</keyword>
<dbReference type="Pfam" id="PF13771">
    <property type="entry name" value="zf-HC5HC2H"/>
    <property type="match status" value="1"/>
</dbReference>
<feature type="compositionally biased region" description="Low complexity" evidence="5">
    <location>
        <begin position="395"/>
        <end position="406"/>
    </location>
</feature>
<dbReference type="PROSITE" id="PS51805">
    <property type="entry name" value="EPHD"/>
    <property type="match status" value="1"/>
</dbReference>
<feature type="compositionally biased region" description="Pro residues" evidence="5">
    <location>
        <begin position="51"/>
        <end position="61"/>
    </location>
</feature>
<dbReference type="PANTHER" id="PTHR14955">
    <property type="entry name" value="RETINOIC ACID INDUCED 1/TRANSCRIPTION FACTOR 20"/>
    <property type="match status" value="1"/>
</dbReference>
<sequence>MSGQFPAHHHSRHPPMGSPQSAQGHGIPSWSHPGAGQSQGMGMHGGMGGPPQGPGYYPAPHPSMVGPGRGMQGPPQHAHMSSSGGSDRHSPHHSVVPGAWNNLGMPVTKAPGSHEGGRAPPASAHPQPSGSSSTSGNSGPGGPGNPLYSLQMLVNQDMNRNAAAAAAAASSSSSPSMPSSSYRAQTPTAAHQQETVDLSSASSEVYARMPQQSAPIPLTRAEKQPEHSSVRNGSIIASSTTVSSTNVTSPPTPLNGEVSSDSGIGSTIVAPSQSSPSENSVNNKDNNKTKGIVENKSPVSKEPVSVIAQTPPRDKPKSSPQIVTTVASSSSTSSLSPQSSETKAEKECHSLGSYDNHVDSSKASNLSDRDTLVQSRPQSADSQERTNPVIRSNAVEPSVTSVESTSNILIPANCTSTSKQSEDSLSIPSPQSSMKDNTSPVRSPKSGNLKRTKKVDSILENLVECGTKKLASNVTTTAPAVSSVTTTTVTTSEQPPQVPVSTVVVAPASVIVSPAVTNEDSSNGCNQEICVPSPGSCQVKSTTPQKSPPTAREDDVVSPTFSNSDDVENGKPRRKRKLDKPIRVSKSSDSEGTKNTSPDDAVVDETQKLGDSDVKEIKNELAPLPEPSVNSEGAEESVEAIAKDLHSDLNVKSEIGVRGESAEQLTLVLPATDEENVKKQETQDDTDALLSVLVSENDKIQDVKTETKNPFIEVENELEKMFAGIVETSEPETQLKVAHSSPAPTEESPGVKALESLSTLTSTSEVKRTLKRGRPKGSRNSSRRSSDSIFGTSSVDSTPKKKKKKQPKRPFEDGPSTSQAKKLKRSKMFLGENNRDSPLLKRKGAGLMKSELLSGTSVHASALYDSGSNTSSSRSRGPVVHVEGPRESPYSVTIINAPSRGEDEDGNDKGSNKKQANSNTRRKNTVYHNDLEYRGKVSRAGGSGVGLFSSTLSARYDSVTTDPTWICVFCKQGPHTKTDRGTIGNGDLFGPYLVGKEKCDEGGAGNPFSGCEPSADERDITEAQKKGNKNKKSLRGAEMIEQFHQKMSKKIKRSQSTDLPMRGMIPIAPSAGGKEEGCFEVWVHEACAVWAAGVYLVGSHIVGLQEAVWSSVRTMCSKCGEGGANVGCVRRACDLRVHYGCALDQGWDLNEESYIARCQKHKNGAYTSETILPT</sequence>
<dbReference type="GO" id="GO:0005634">
    <property type="term" value="C:nucleus"/>
    <property type="evidence" value="ECO:0007669"/>
    <property type="project" value="TreeGrafter"/>
</dbReference>
<dbReference type="PANTHER" id="PTHR14955:SF4">
    <property type="entry name" value="PHD-TYPE DOMAIN-CONTAINING PROTEIN"/>
    <property type="match status" value="1"/>
</dbReference>
<feature type="compositionally biased region" description="Basic and acidic residues" evidence="5">
    <location>
        <begin position="220"/>
        <end position="229"/>
    </location>
</feature>
<feature type="compositionally biased region" description="Polar residues" evidence="5">
    <location>
        <begin position="182"/>
        <end position="203"/>
    </location>
</feature>
<feature type="region of interest" description="Disordered" evidence="5">
    <location>
        <begin position="1"/>
        <end position="453"/>
    </location>
</feature>
<proteinExistence type="predicted"/>
<feature type="compositionally biased region" description="Low complexity" evidence="5">
    <location>
        <begin position="162"/>
        <end position="181"/>
    </location>
</feature>
<feature type="region of interest" description="Disordered" evidence="5">
    <location>
        <begin position="476"/>
        <end position="497"/>
    </location>
</feature>
<organism evidence="7 8">
    <name type="scientific">Gryllus longicercus</name>
    <dbReference type="NCBI Taxonomy" id="2509291"/>
    <lineage>
        <taxon>Eukaryota</taxon>
        <taxon>Metazoa</taxon>
        <taxon>Ecdysozoa</taxon>
        <taxon>Arthropoda</taxon>
        <taxon>Hexapoda</taxon>
        <taxon>Insecta</taxon>
        <taxon>Pterygota</taxon>
        <taxon>Neoptera</taxon>
        <taxon>Polyneoptera</taxon>
        <taxon>Orthoptera</taxon>
        <taxon>Ensifera</taxon>
        <taxon>Gryllidea</taxon>
        <taxon>Grylloidea</taxon>
        <taxon>Gryllidae</taxon>
        <taxon>Gryllinae</taxon>
        <taxon>Gryllus</taxon>
    </lineage>
</organism>
<dbReference type="GO" id="GO:0008270">
    <property type="term" value="F:zinc ion binding"/>
    <property type="evidence" value="ECO:0007669"/>
    <property type="project" value="UniProtKB-KW"/>
</dbReference>
<feature type="compositionally biased region" description="Polar residues" evidence="5">
    <location>
        <begin position="535"/>
        <end position="545"/>
    </location>
</feature>
<dbReference type="Proteomes" id="UP001378592">
    <property type="component" value="Unassembled WGS sequence"/>
</dbReference>
<feature type="region of interest" description="Disordered" evidence="5">
    <location>
        <begin position="1005"/>
        <end position="1032"/>
    </location>
</feature>
<evidence type="ECO:0000256" key="3">
    <source>
        <dbReference type="ARBA" id="ARBA00022771"/>
    </source>
</evidence>
<dbReference type="InterPro" id="IPR034732">
    <property type="entry name" value="EPHD"/>
</dbReference>
<keyword evidence="8" id="KW-1185">Reference proteome</keyword>
<feature type="compositionally biased region" description="Low complexity" evidence="5">
    <location>
        <begin position="238"/>
        <end position="249"/>
    </location>
</feature>
<protein>
    <recommendedName>
        <fullName evidence="6">PHD-type domain-containing protein</fullName>
    </recommendedName>
</protein>
<dbReference type="EMBL" id="JAZDUA010000459">
    <property type="protein sequence ID" value="KAK7792269.1"/>
    <property type="molecule type" value="Genomic_DNA"/>
</dbReference>
<evidence type="ECO:0000256" key="2">
    <source>
        <dbReference type="ARBA" id="ARBA00022723"/>
    </source>
</evidence>
<feature type="compositionally biased region" description="Basic and acidic residues" evidence="5">
    <location>
        <begin position="1015"/>
        <end position="1025"/>
    </location>
</feature>
<feature type="compositionally biased region" description="Low complexity" evidence="5">
    <location>
        <begin position="866"/>
        <end position="877"/>
    </location>
</feature>
<dbReference type="InterPro" id="IPR013083">
    <property type="entry name" value="Znf_RING/FYVE/PHD"/>
</dbReference>